<reference evidence="1" key="1">
    <citation type="submission" date="2020-05" db="EMBL/GenBank/DDBJ databases">
        <authorList>
            <person name="Chiriac C."/>
            <person name="Salcher M."/>
            <person name="Ghai R."/>
            <person name="Kavagutti S V."/>
        </authorList>
    </citation>
    <scope>NUCLEOTIDE SEQUENCE</scope>
</reference>
<evidence type="ECO:0000313" key="1">
    <source>
        <dbReference type="EMBL" id="CAB4794729.1"/>
    </source>
</evidence>
<dbReference type="EMBL" id="CAFAAD010000078">
    <property type="protein sequence ID" value="CAB4794729.1"/>
    <property type="molecule type" value="Genomic_DNA"/>
</dbReference>
<sequence>MSDTVGNREARNGDSSIAHGLECERVVNAITGNCESSRTWPRNGEAFGDVRKIAGEGDRPANARSKVDRVSSCCRVGTDDRLA</sequence>
<gene>
    <name evidence="1" type="ORF">UFOPK2969_01094</name>
</gene>
<dbReference type="AlphaFoldDB" id="A0A6J6XED9"/>
<accession>A0A6J6XED9</accession>
<organism evidence="1">
    <name type="scientific">freshwater metagenome</name>
    <dbReference type="NCBI Taxonomy" id="449393"/>
    <lineage>
        <taxon>unclassified sequences</taxon>
        <taxon>metagenomes</taxon>
        <taxon>ecological metagenomes</taxon>
    </lineage>
</organism>
<name>A0A6J6XED9_9ZZZZ</name>
<proteinExistence type="predicted"/>
<protein>
    <submittedName>
        <fullName evidence="1">Unannotated protein</fullName>
    </submittedName>
</protein>